<dbReference type="SUPFAM" id="SSF54001">
    <property type="entry name" value="Cysteine proteinases"/>
    <property type="match status" value="1"/>
</dbReference>
<feature type="transmembrane region" description="Helical" evidence="3">
    <location>
        <begin position="929"/>
        <end position="948"/>
    </location>
</feature>
<evidence type="ECO:0000313" key="5">
    <source>
        <dbReference type="Proteomes" id="UP001165590"/>
    </source>
</evidence>
<feature type="transmembrane region" description="Helical" evidence="3">
    <location>
        <begin position="1073"/>
        <end position="1093"/>
    </location>
</feature>
<keyword evidence="3" id="KW-1133">Transmembrane helix</keyword>
<feature type="compositionally biased region" description="Basic and acidic residues" evidence="2">
    <location>
        <begin position="560"/>
        <end position="574"/>
    </location>
</feature>
<accession>A0ABT3UWV3</accession>
<dbReference type="InterPro" id="IPR038765">
    <property type="entry name" value="Papain-like_cys_pep_sf"/>
</dbReference>
<evidence type="ECO:0000256" key="3">
    <source>
        <dbReference type="SAM" id="Phobius"/>
    </source>
</evidence>
<dbReference type="RefSeq" id="WP_267025090.1">
    <property type="nucleotide sequence ID" value="NZ_JAIFZO010000002.1"/>
</dbReference>
<feature type="coiled-coil region" evidence="1">
    <location>
        <begin position="464"/>
        <end position="502"/>
    </location>
</feature>
<name>A0ABT3UWV3_9ACTN</name>
<feature type="compositionally biased region" description="Basic and acidic residues" evidence="2">
    <location>
        <begin position="583"/>
        <end position="609"/>
    </location>
</feature>
<keyword evidence="3" id="KW-0472">Membrane</keyword>
<dbReference type="EMBL" id="JAIFZO010000002">
    <property type="protein sequence ID" value="MCX4231987.1"/>
    <property type="molecule type" value="Genomic_DNA"/>
</dbReference>
<feature type="transmembrane region" description="Helical" evidence="3">
    <location>
        <begin position="310"/>
        <end position="330"/>
    </location>
</feature>
<gene>
    <name evidence="4" type="ORF">K3769_04175</name>
</gene>
<protein>
    <recommendedName>
        <fullName evidence="6">NlpC/P60 domain-containing protein</fullName>
    </recommendedName>
</protein>
<organism evidence="4 5">
    <name type="scientific">Streptomyces ortus</name>
    <dbReference type="NCBI Taxonomy" id="2867268"/>
    <lineage>
        <taxon>Bacteria</taxon>
        <taxon>Bacillati</taxon>
        <taxon>Actinomycetota</taxon>
        <taxon>Actinomycetes</taxon>
        <taxon>Kitasatosporales</taxon>
        <taxon>Streptomycetaceae</taxon>
        <taxon>Streptomyces</taxon>
    </lineage>
</organism>
<sequence length="1645" mass="173562">MPAISVGSVEVDVIPNASGILGRLQSALVPPATQVGDEIGRIIGQRLAAHIAPAVRDGINDGAKAAKPAATRQGADTGGAFARSLRAKLQEAFRSMPKLNVSLSDTGVDADLARLRARMEALSNKTVGIDIDAATARAQAADIEERLRRIGAAHPNVAVRADTARAIASLQALQAQIDEVTADPARIRVETDGTFGQRLRAQVQAAEASLPNINITADSTDVDVEIARLRAQLTSLRDVRIGVDMDAATATARIDAIQARLQRLAASDADVAVRVDASAAAAQLATMQALVNRLDGQTATVNVRVSGMQLLVTAGLALGPALIPVLPVIAAGLGAIAAAGVAAAAGVGAVGLVALPALKGIGTALQAQKAAQDAATNATYQGGAASGQGAKQASAAAGAQQSLASAHRNAARQIGQAEQAVGDAVRNSAEANRRATEQVVQAKRGLADAVQQAADQQREAAERVIDAEDSLADAQRTARQAQQDLTQARRDAKAELAELGDRLTSAQLSERDATLSVQEAQNRLNAVRAKGAAAGSLELQRAQLAYEQSVQRLKEQKAETKGLAAEKKAADKSGVEGSATVRDAQERLADADRAVTDQQKELTKARGEQQRAAVKGAQDIADAQARVAESQRNVTRTQEDGARSVARAQESLSAARQSAAESIASAQRQVAASSMSAAGGMDQAAIAQAKYQAELAKLTPSARDTFNAFIDLRKVFGEWSKSLQPAVMPLFTRALVGLKNALPGLTPLVKGAADAIGGLQDRASRGFKKPWWKEFKADLDTSVGPAITGLGGAFGNVFKGMAGVIGAFLPRMDDISGSMQRITGRFADWGQGLKGSPEFERFLSYSSEMAPRLGEFLGNIGGALLSIGQALSPVSGPLLALLGGVAEAIGIIAEHAPWLVQGIWLAIVAWRIWTIALWAWNAAMLANPITLIIIGIVALIAGIVYAYNRFGWFRAGVQAVWNWLKTATLWLWNVVLKPTFTAIGNVVMWLWQTIIKPYIGFMITYWKLVGSVVMWLWNNAIKPAFNFIAAAAKILFTAVVVIALLPLIAIFKIVAAVAMWLWNVAIKPAFEGIAALAMWLWNSVIKPYVGFIISYWKLVAKVAMWLWKNAIAPVFAGIGNIISWWWTNVVKRYFGYVRTALGVLGDVFKWLWQKAVKPVWNGISAAISSVWRNGIKPVFDSLKAAVGRVGDAFESARKAIKTAWDRLKKIAREPVQYIVDVVYNNGIRGVWNKVAGAFGAKKLDRFSFASGGIMPGYTPGRDVHKFVSPTGGALELSGGEAIMRPEFTKGVGSGAVNWLNSVASSRGAQGIKAALAPVLGGNPVGSTDTSLRYAKGGITQSFADGGIFGWIGGAANKVAGAGSAAWNKIKEGADWLKDTLAGSVQAGLKSVVNPLLKSFPGMDTGFGKMLRRIPTAMISKLTGYSKDADKKGGGGGLGGPRIQAALKWVKTQAGLPYQWAGNGNPSWDCSGLTSAAESVLRGQKPHRRWATMAFSGKTAPPGWVYHGNSPYKIGITNAGVGHTAGTLGKTNIESRGGDGVVVGSRARGYNDRLFNSWYGFKPGTYDSGGYIPPGLNLVHNGTGRPEPVFTTAQANALMSMAGRDTAPSLGDLKVLVQVGDEPIHSIARAEIRDSQNRLIQILDAS</sequence>
<feature type="transmembrane region" description="Helical" evidence="3">
    <location>
        <begin position="1030"/>
        <end position="1061"/>
    </location>
</feature>
<evidence type="ECO:0000256" key="2">
    <source>
        <dbReference type="SAM" id="MobiDB-lite"/>
    </source>
</evidence>
<proteinExistence type="predicted"/>
<feature type="transmembrane region" description="Helical" evidence="3">
    <location>
        <begin position="1105"/>
        <end position="1127"/>
    </location>
</feature>
<evidence type="ECO:0000313" key="4">
    <source>
        <dbReference type="EMBL" id="MCX4231987.1"/>
    </source>
</evidence>
<keyword evidence="1" id="KW-0175">Coiled coil</keyword>
<evidence type="ECO:0008006" key="6">
    <source>
        <dbReference type="Google" id="ProtNLM"/>
    </source>
</evidence>
<keyword evidence="5" id="KW-1185">Reference proteome</keyword>
<feature type="region of interest" description="Disordered" evidence="2">
    <location>
        <begin position="560"/>
        <end position="647"/>
    </location>
</feature>
<feature type="transmembrane region" description="Helical" evidence="3">
    <location>
        <begin position="903"/>
        <end position="923"/>
    </location>
</feature>
<comment type="caution">
    <text evidence="4">The sequence shown here is derived from an EMBL/GenBank/DDBJ whole genome shotgun (WGS) entry which is preliminary data.</text>
</comment>
<dbReference type="CDD" id="cd06503">
    <property type="entry name" value="ATP-synt_Fo_b"/>
    <property type="match status" value="1"/>
</dbReference>
<dbReference type="Proteomes" id="UP001165590">
    <property type="component" value="Unassembled WGS sequence"/>
</dbReference>
<feature type="transmembrane region" description="Helical" evidence="3">
    <location>
        <begin position="336"/>
        <end position="358"/>
    </location>
</feature>
<keyword evidence="3" id="KW-0812">Transmembrane</keyword>
<feature type="transmembrane region" description="Helical" evidence="3">
    <location>
        <begin position="997"/>
        <end position="1018"/>
    </location>
</feature>
<reference evidence="4" key="1">
    <citation type="journal article" date="2022" name="bioRxiv">
        <title>Discovery and biosynthetic assessment of Streptomyces ortus sp nov. isolated from a deep-sea sponge.</title>
        <authorList>
            <person name="Williams S.E."/>
        </authorList>
    </citation>
    <scope>NUCLEOTIDE SEQUENCE</scope>
    <source>
        <strain evidence="4">A15ISP2-DRY2</strain>
    </source>
</reference>
<evidence type="ECO:0000256" key="1">
    <source>
        <dbReference type="SAM" id="Coils"/>
    </source>
</evidence>
<feature type="transmembrane region" description="Helical" evidence="3">
    <location>
        <begin position="969"/>
        <end position="991"/>
    </location>
</feature>
<dbReference type="Gene3D" id="3.90.1720.10">
    <property type="entry name" value="endopeptidase domain like (from Nostoc punctiforme)"/>
    <property type="match status" value="1"/>
</dbReference>